<evidence type="ECO:0000256" key="3">
    <source>
        <dbReference type="SAM" id="MobiDB-lite"/>
    </source>
</evidence>
<sequence length="122" mass="13979">MIHSNQIHSIFCCCCCALQTSSSTRVDMNTNRYEESVRTTQRSQKKLPPSPPEDDDSGVMKVVAMYDFTARESSDLTLHHGETYIILHKQDQLWWRAKDRHGNKGFIPSNYVTEIGTIEANE</sequence>
<dbReference type="GO" id="GO:0035023">
    <property type="term" value="P:regulation of Rho protein signal transduction"/>
    <property type="evidence" value="ECO:0007669"/>
    <property type="project" value="TreeGrafter"/>
</dbReference>
<dbReference type="Pfam" id="PF00018">
    <property type="entry name" value="SH3_1"/>
    <property type="match status" value="1"/>
</dbReference>
<feature type="domain" description="SH3" evidence="4">
    <location>
        <begin position="57"/>
        <end position="117"/>
    </location>
</feature>
<dbReference type="InterPro" id="IPR001452">
    <property type="entry name" value="SH3_domain"/>
</dbReference>
<dbReference type="GO" id="GO:0005886">
    <property type="term" value="C:plasma membrane"/>
    <property type="evidence" value="ECO:0007669"/>
    <property type="project" value="TreeGrafter"/>
</dbReference>
<evidence type="ECO:0000313" key="5">
    <source>
        <dbReference type="EMBL" id="KAK7132906.1"/>
    </source>
</evidence>
<organism evidence="5 6">
    <name type="scientific">Phoxinus phoxinus</name>
    <name type="common">Eurasian minnow</name>
    <dbReference type="NCBI Taxonomy" id="58324"/>
    <lineage>
        <taxon>Eukaryota</taxon>
        <taxon>Metazoa</taxon>
        <taxon>Chordata</taxon>
        <taxon>Craniata</taxon>
        <taxon>Vertebrata</taxon>
        <taxon>Euteleostomi</taxon>
        <taxon>Actinopterygii</taxon>
        <taxon>Neopterygii</taxon>
        <taxon>Teleostei</taxon>
        <taxon>Ostariophysi</taxon>
        <taxon>Cypriniformes</taxon>
        <taxon>Leuciscidae</taxon>
        <taxon>Phoxininae</taxon>
        <taxon>Phoxinus</taxon>
    </lineage>
</organism>
<dbReference type="Gene3D" id="2.30.30.40">
    <property type="entry name" value="SH3 Domains"/>
    <property type="match status" value="1"/>
</dbReference>
<dbReference type="PRINTS" id="PR00452">
    <property type="entry name" value="SH3DOMAIN"/>
</dbReference>
<proteinExistence type="predicted"/>
<dbReference type="InterPro" id="IPR036028">
    <property type="entry name" value="SH3-like_dom_sf"/>
</dbReference>
<dbReference type="GO" id="GO:0003779">
    <property type="term" value="F:actin binding"/>
    <property type="evidence" value="ECO:0007669"/>
    <property type="project" value="TreeGrafter"/>
</dbReference>
<keyword evidence="6" id="KW-1185">Reference proteome</keyword>
<evidence type="ECO:0000313" key="6">
    <source>
        <dbReference type="Proteomes" id="UP001364617"/>
    </source>
</evidence>
<dbReference type="InterPro" id="IPR039801">
    <property type="entry name" value="EPS8-like"/>
</dbReference>
<dbReference type="SUPFAM" id="SSF50044">
    <property type="entry name" value="SH3-domain"/>
    <property type="match status" value="1"/>
</dbReference>
<dbReference type="GO" id="GO:0007266">
    <property type="term" value="P:Rho protein signal transduction"/>
    <property type="evidence" value="ECO:0007669"/>
    <property type="project" value="TreeGrafter"/>
</dbReference>
<dbReference type="SMART" id="SM00326">
    <property type="entry name" value="SH3"/>
    <property type="match status" value="1"/>
</dbReference>
<dbReference type="PANTHER" id="PTHR12287">
    <property type="entry name" value="EPIDERMAL GROWTH FACTOR RECEPTOR KINASE SUBSTRATE EPS8-RELATED PROTEIN"/>
    <property type="match status" value="1"/>
</dbReference>
<name>A0AAN9CHC4_9TELE</name>
<comment type="caution">
    <text evidence="5">The sequence shown here is derived from an EMBL/GenBank/DDBJ whole genome shotgun (WGS) entry which is preliminary data.</text>
</comment>
<accession>A0AAN9CHC4</accession>
<dbReference type="PROSITE" id="PS50002">
    <property type="entry name" value="SH3"/>
    <property type="match status" value="1"/>
</dbReference>
<dbReference type="PANTHER" id="PTHR12287:SF23">
    <property type="entry name" value="AROUSER, ISOFORM A-RELATED"/>
    <property type="match status" value="1"/>
</dbReference>
<reference evidence="5 6" key="1">
    <citation type="submission" date="2024-02" db="EMBL/GenBank/DDBJ databases">
        <title>Chromosome-level genome assembly of the Eurasian Minnow (Phoxinus phoxinus).</title>
        <authorList>
            <person name="Oriowo T.O."/>
            <person name="Martin S."/>
            <person name="Stange M."/>
            <person name="Chrysostomakis Y."/>
            <person name="Brown T."/>
            <person name="Winkler S."/>
            <person name="Kukowka S."/>
            <person name="Myers E.W."/>
            <person name="Bohne A."/>
        </authorList>
    </citation>
    <scope>NUCLEOTIDE SEQUENCE [LARGE SCALE GENOMIC DNA]</scope>
    <source>
        <strain evidence="5">ZFMK-TIS-60720</strain>
        <tissue evidence="5">Whole Organism</tissue>
    </source>
</reference>
<dbReference type="AlphaFoldDB" id="A0AAN9CHC4"/>
<dbReference type="EMBL" id="JAYKXH010000020">
    <property type="protein sequence ID" value="KAK7132906.1"/>
    <property type="molecule type" value="Genomic_DNA"/>
</dbReference>
<gene>
    <name evidence="5" type="ORF">R3I93_019228</name>
</gene>
<feature type="region of interest" description="Disordered" evidence="3">
    <location>
        <begin position="29"/>
        <end position="58"/>
    </location>
</feature>
<evidence type="ECO:0000259" key="4">
    <source>
        <dbReference type="PROSITE" id="PS50002"/>
    </source>
</evidence>
<evidence type="ECO:0000256" key="2">
    <source>
        <dbReference type="PROSITE-ProRule" id="PRU00192"/>
    </source>
</evidence>
<keyword evidence="1 2" id="KW-0728">SH3 domain</keyword>
<dbReference type="Proteomes" id="UP001364617">
    <property type="component" value="Unassembled WGS sequence"/>
</dbReference>
<evidence type="ECO:0000256" key="1">
    <source>
        <dbReference type="ARBA" id="ARBA00022443"/>
    </source>
</evidence>
<protein>
    <recommendedName>
        <fullName evidence="4">SH3 domain-containing protein</fullName>
    </recommendedName>
</protein>